<evidence type="ECO:0000313" key="1">
    <source>
        <dbReference type="EMBL" id="KAK3388605.1"/>
    </source>
</evidence>
<reference evidence="1" key="1">
    <citation type="journal article" date="2023" name="Mol. Phylogenet. Evol.">
        <title>Genome-scale phylogeny and comparative genomics of the fungal order Sordariales.</title>
        <authorList>
            <person name="Hensen N."/>
            <person name="Bonometti L."/>
            <person name="Westerberg I."/>
            <person name="Brannstrom I.O."/>
            <person name="Guillou S."/>
            <person name="Cros-Aarteil S."/>
            <person name="Calhoun S."/>
            <person name="Haridas S."/>
            <person name="Kuo A."/>
            <person name="Mondo S."/>
            <person name="Pangilinan J."/>
            <person name="Riley R."/>
            <person name="LaButti K."/>
            <person name="Andreopoulos B."/>
            <person name="Lipzen A."/>
            <person name="Chen C."/>
            <person name="Yan M."/>
            <person name="Daum C."/>
            <person name="Ng V."/>
            <person name="Clum A."/>
            <person name="Steindorff A."/>
            <person name="Ohm R.A."/>
            <person name="Martin F."/>
            <person name="Silar P."/>
            <person name="Natvig D.O."/>
            <person name="Lalanne C."/>
            <person name="Gautier V."/>
            <person name="Ament-Velasquez S.L."/>
            <person name="Kruys A."/>
            <person name="Hutchinson M.I."/>
            <person name="Powell A.J."/>
            <person name="Barry K."/>
            <person name="Miller A.N."/>
            <person name="Grigoriev I.V."/>
            <person name="Debuchy R."/>
            <person name="Gladieux P."/>
            <person name="Hiltunen Thoren M."/>
            <person name="Johannesson H."/>
        </authorList>
    </citation>
    <scope>NUCLEOTIDE SEQUENCE</scope>
    <source>
        <strain evidence="1">FGSC 1904</strain>
    </source>
</reference>
<dbReference type="EMBL" id="JAUTDP010000015">
    <property type="protein sequence ID" value="KAK3388605.1"/>
    <property type="molecule type" value="Genomic_DNA"/>
</dbReference>
<organism evidence="1 2">
    <name type="scientific">Sordaria brevicollis</name>
    <dbReference type="NCBI Taxonomy" id="83679"/>
    <lineage>
        <taxon>Eukaryota</taxon>
        <taxon>Fungi</taxon>
        <taxon>Dikarya</taxon>
        <taxon>Ascomycota</taxon>
        <taxon>Pezizomycotina</taxon>
        <taxon>Sordariomycetes</taxon>
        <taxon>Sordariomycetidae</taxon>
        <taxon>Sordariales</taxon>
        <taxon>Sordariaceae</taxon>
        <taxon>Sordaria</taxon>
    </lineage>
</organism>
<proteinExistence type="predicted"/>
<evidence type="ECO:0000313" key="2">
    <source>
        <dbReference type="Proteomes" id="UP001281003"/>
    </source>
</evidence>
<keyword evidence="2" id="KW-1185">Reference proteome</keyword>
<dbReference type="Proteomes" id="UP001281003">
    <property type="component" value="Unassembled WGS sequence"/>
</dbReference>
<sequence length="236" mass="24990">MKWIHGLAAHKAVQDFVGMVKPRPSQASNVIRVEVTKLSGDGTVPGGGGALISMPTSRVTRRDGSIMSEEGEVAAFDDGFVGCAGAELSHGLEVGVEEIPPQLRTGSGYEWGIQWSVVEMMEGSIGAVSRACQTEVEVIHGGTTPPCDGPEWCAIDPDASDALKSGRIWGDLGVSCIPVGLFQPHLPLYRQLEATVFDDLRSLMIGSPAGRNRLTTNPAEASEAIPILRQLGSSRQ</sequence>
<protein>
    <submittedName>
        <fullName evidence="1">Uncharacterized protein</fullName>
    </submittedName>
</protein>
<name>A0AAE0NW93_SORBR</name>
<gene>
    <name evidence="1" type="ORF">B0T20DRAFT_397598</name>
</gene>
<reference evidence="1" key="2">
    <citation type="submission" date="2023-07" db="EMBL/GenBank/DDBJ databases">
        <authorList>
            <consortium name="Lawrence Berkeley National Laboratory"/>
            <person name="Haridas S."/>
            <person name="Hensen N."/>
            <person name="Bonometti L."/>
            <person name="Westerberg I."/>
            <person name="Brannstrom I.O."/>
            <person name="Guillou S."/>
            <person name="Cros-Aarteil S."/>
            <person name="Calhoun S."/>
            <person name="Kuo A."/>
            <person name="Mondo S."/>
            <person name="Pangilinan J."/>
            <person name="Riley R."/>
            <person name="LaButti K."/>
            <person name="Andreopoulos B."/>
            <person name="Lipzen A."/>
            <person name="Chen C."/>
            <person name="Yanf M."/>
            <person name="Daum C."/>
            <person name="Ng V."/>
            <person name="Clum A."/>
            <person name="Steindorff A."/>
            <person name="Ohm R."/>
            <person name="Martin F."/>
            <person name="Silar P."/>
            <person name="Natvig D."/>
            <person name="Lalanne C."/>
            <person name="Gautier V."/>
            <person name="Ament-velasquez S.L."/>
            <person name="Kruys A."/>
            <person name="Hutchinson M.I."/>
            <person name="Powell A.J."/>
            <person name="Barry K."/>
            <person name="Miller A.N."/>
            <person name="Grigoriev I.V."/>
            <person name="Debuchy R."/>
            <person name="Gladieux P."/>
            <person name="Thoren M.H."/>
            <person name="Johannesson H."/>
        </authorList>
    </citation>
    <scope>NUCLEOTIDE SEQUENCE</scope>
    <source>
        <strain evidence="1">FGSC 1904</strain>
    </source>
</reference>
<dbReference type="AlphaFoldDB" id="A0AAE0NW93"/>
<comment type="caution">
    <text evidence="1">The sequence shown here is derived from an EMBL/GenBank/DDBJ whole genome shotgun (WGS) entry which is preliminary data.</text>
</comment>
<accession>A0AAE0NW93</accession>